<dbReference type="PROSITE" id="PS51479">
    <property type="entry name" value="ZF_RTR1"/>
    <property type="match status" value="1"/>
</dbReference>
<evidence type="ECO:0000256" key="4">
    <source>
        <dbReference type="ARBA" id="ARBA00022771"/>
    </source>
</evidence>
<comment type="catalytic activity">
    <reaction evidence="9 12">
        <text>O-phospho-L-seryl-[protein] + H2O = L-seryl-[protein] + phosphate</text>
        <dbReference type="Rhea" id="RHEA:20629"/>
        <dbReference type="Rhea" id="RHEA-COMP:9863"/>
        <dbReference type="Rhea" id="RHEA-COMP:11604"/>
        <dbReference type="ChEBI" id="CHEBI:15377"/>
        <dbReference type="ChEBI" id="CHEBI:29999"/>
        <dbReference type="ChEBI" id="CHEBI:43474"/>
        <dbReference type="ChEBI" id="CHEBI:83421"/>
        <dbReference type="EC" id="3.1.3.16"/>
    </reaction>
</comment>
<protein>
    <recommendedName>
        <fullName evidence="12">RNA polymerase II subunit B1 CTD phosphatase RPAP2 homolog</fullName>
        <ecNumber evidence="12">3.1.3.16</ecNumber>
    </recommendedName>
</protein>
<evidence type="ECO:0000313" key="15">
    <source>
        <dbReference type="EnsemblMetazoa" id="G24265.1:cds"/>
    </source>
</evidence>
<dbReference type="GO" id="GO:0005634">
    <property type="term" value="C:nucleus"/>
    <property type="evidence" value="ECO:0007669"/>
    <property type="project" value="UniProtKB-SubCell"/>
</dbReference>
<dbReference type="PANTHER" id="PTHR14732:SF0">
    <property type="entry name" value="RNA POLYMERASE II SUBUNIT B1 CTD PHOSPHATASE RPAP2-RELATED"/>
    <property type="match status" value="1"/>
</dbReference>
<feature type="region of interest" description="Disordered" evidence="13">
    <location>
        <begin position="155"/>
        <end position="189"/>
    </location>
</feature>
<proteinExistence type="inferred from homology"/>
<keyword evidence="16" id="KW-1185">Reference proteome</keyword>
<dbReference type="GO" id="GO:0043175">
    <property type="term" value="F:RNA polymerase core enzyme binding"/>
    <property type="evidence" value="ECO:0007669"/>
    <property type="project" value="UniProtKB-UniRule"/>
</dbReference>
<dbReference type="InterPro" id="IPR039693">
    <property type="entry name" value="Rtr1/RPAP2"/>
</dbReference>
<dbReference type="Gene3D" id="1.25.40.820">
    <property type="match status" value="1"/>
</dbReference>
<organism evidence="15 16">
    <name type="scientific">Magallana gigas</name>
    <name type="common">Pacific oyster</name>
    <name type="synonym">Crassostrea gigas</name>
    <dbReference type="NCBI Taxonomy" id="29159"/>
    <lineage>
        <taxon>Eukaryota</taxon>
        <taxon>Metazoa</taxon>
        <taxon>Spiralia</taxon>
        <taxon>Lophotrochozoa</taxon>
        <taxon>Mollusca</taxon>
        <taxon>Bivalvia</taxon>
        <taxon>Autobranchia</taxon>
        <taxon>Pteriomorphia</taxon>
        <taxon>Ostreida</taxon>
        <taxon>Ostreoidea</taxon>
        <taxon>Ostreidae</taxon>
        <taxon>Magallana</taxon>
    </lineage>
</organism>
<evidence type="ECO:0000256" key="13">
    <source>
        <dbReference type="SAM" id="MobiDB-lite"/>
    </source>
</evidence>
<comment type="subcellular location">
    <subcellularLocation>
        <location evidence="1 12">Nucleus</location>
    </subcellularLocation>
</comment>
<name>A0A8W8KRE2_MAGGI</name>
<evidence type="ECO:0000256" key="7">
    <source>
        <dbReference type="ARBA" id="ARBA00022912"/>
    </source>
</evidence>
<sequence>MDKHLLEAKIRYQVACEEKAHHLVLQLLEPGITEDELVNAGLYLTPNHYQDITEERAISRICGYPVCVNQITKSLNQKYHISTKTNRVYDITDRKNFCSNECYKASVYYQKQISTSPLWSRKEEKPTPIDLLPKEMNRGAMGKEVINQQTEMYREAKRLREEEKKDQSRKEKTKEKESGTAETEGKERNMVKGDMNFDDLDLDVQNLNLQEEQNGEMCLHEIDKERNSVEKAKKNTTRRKHEPTMTSSVTSTSDDKQRDKIDMFAEMKELVMTFRLTSSNIVFKPVEWSLVGVILLKLLSRRNLHVSCAFLNPSAVQYFSVFLGGIQETMHNVDLYVTDLLQQHNK</sequence>
<evidence type="ECO:0000256" key="12">
    <source>
        <dbReference type="RuleBase" id="RU367080"/>
    </source>
</evidence>
<keyword evidence="6 12" id="KW-0862">Zinc</keyword>
<evidence type="ECO:0000256" key="6">
    <source>
        <dbReference type="ARBA" id="ARBA00022833"/>
    </source>
</evidence>
<dbReference type="InterPro" id="IPR007308">
    <property type="entry name" value="Rtr1/RPAP2_dom"/>
</dbReference>
<evidence type="ECO:0000256" key="11">
    <source>
        <dbReference type="PROSITE-ProRule" id="PRU00812"/>
    </source>
</evidence>
<keyword evidence="8 12" id="KW-0539">Nucleus</keyword>
<reference evidence="15" key="1">
    <citation type="submission" date="2022-08" db="UniProtKB">
        <authorList>
            <consortium name="EnsemblMetazoa"/>
        </authorList>
    </citation>
    <scope>IDENTIFICATION</scope>
    <source>
        <strain evidence="15">05x7-T-G4-1.051#20</strain>
    </source>
</reference>
<dbReference type="GO" id="GO:0008420">
    <property type="term" value="F:RNA polymerase II CTD heptapeptide repeat phosphatase activity"/>
    <property type="evidence" value="ECO:0007669"/>
    <property type="project" value="UniProtKB-UniRule"/>
</dbReference>
<evidence type="ECO:0000256" key="10">
    <source>
        <dbReference type="ARBA" id="ARBA00048336"/>
    </source>
</evidence>
<dbReference type="InterPro" id="IPR038534">
    <property type="entry name" value="Rtr1/RPAP2_sf"/>
</dbReference>
<dbReference type="EnsemblMetazoa" id="G24265.1">
    <property type="protein sequence ID" value="G24265.1:cds"/>
    <property type="gene ID" value="G24265"/>
</dbReference>
<comment type="function">
    <text evidence="12">Putative RNA polymerase II subunit B1 C-terminal domain (CTD) phosphatase involved in RNA polymerase II transcription regulation.</text>
</comment>
<keyword evidence="4 12" id="KW-0863">Zinc-finger</keyword>
<evidence type="ECO:0000313" key="16">
    <source>
        <dbReference type="Proteomes" id="UP000005408"/>
    </source>
</evidence>
<dbReference type="PANTHER" id="PTHR14732">
    <property type="entry name" value="RNA POLYMERASE II SUBUNIT B1 CTD PHOSPHATASE RPAP2-RELATED"/>
    <property type="match status" value="1"/>
</dbReference>
<evidence type="ECO:0000256" key="1">
    <source>
        <dbReference type="ARBA" id="ARBA00004123"/>
    </source>
</evidence>
<evidence type="ECO:0000256" key="8">
    <source>
        <dbReference type="ARBA" id="ARBA00023242"/>
    </source>
</evidence>
<comment type="similarity">
    <text evidence="2 11 12">Belongs to the RPAP2 family.</text>
</comment>
<dbReference type="Pfam" id="PF04181">
    <property type="entry name" value="RPAP2_Rtr1"/>
    <property type="match status" value="1"/>
</dbReference>
<dbReference type="GO" id="GO:0008270">
    <property type="term" value="F:zinc ion binding"/>
    <property type="evidence" value="ECO:0007669"/>
    <property type="project" value="UniProtKB-KW"/>
</dbReference>
<feature type="domain" description="RTR1-type" evidence="14">
    <location>
        <begin position="39"/>
        <end position="122"/>
    </location>
</feature>
<accession>A0A8W8KRE2</accession>
<dbReference type="Proteomes" id="UP000005408">
    <property type="component" value="Unassembled WGS sequence"/>
</dbReference>
<evidence type="ECO:0000256" key="5">
    <source>
        <dbReference type="ARBA" id="ARBA00022801"/>
    </source>
</evidence>
<comment type="catalytic activity">
    <reaction evidence="10 12">
        <text>O-phospho-L-threonyl-[protein] + H2O = L-threonyl-[protein] + phosphate</text>
        <dbReference type="Rhea" id="RHEA:47004"/>
        <dbReference type="Rhea" id="RHEA-COMP:11060"/>
        <dbReference type="Rhea" id="RHEA-COMP:11605"/>
        <dbReference type="ChEBI" id="CHEBI:15377"/>
        <dbReference type="ChEBI" id="CHEBI:30013"/>
        <dbReference type="ChEBI" id="CHEBI:43474"/>
        <dbReference type="ChEBI" id="CHEBI:61977"/>
        <dbReference type="EC" id="3.1.3.16"/>
    </reaction>
</comment>
<evidence type="ECO:0000259" key="14">
    <source>
        <dbReference type="PROSITE" id="PS51479"/>
    </source>
</evidence>
<dbReference type="GO" id="GO:0005737">
    <property type="term" value="C:cytoplasm"/>
    <property type="evidence" value="ECO:0007669"/>
    <property type="project" value="TreeGrafter"/>
</dbReference>
<dbReference type="EC" id="3.1.3.16" evidence="12"/>
<keyword evidence="7 12" id="KW-0904">Protein phosphatase</keyword>
<evidence type="ECO:0000256" key="2">
    <source>
        <dbReference type="ARBA" id="ARBA00005676"/>
    </source>
</evidence>
<dbReference type="AlphaFoldDB" id="A0A8W8KRE2"/>
<evidence type="ECO:0000256" key="9">
    <source>
        <dbReference type="ARBA" id="ARBA00047761"/>
    </source>
</evidence>
<keyword evidence="5 12" id="KW-0378">Hydrolase</keyword>
<keyword evidence="3 12" id="KW-0479">Metal-binding</keyword>
<feature type="region of interest" description="Disordered" evidence="13">
    <location>
        <begin position="231"/>
        <end position="255"/>
    </location>
</feature>
<evidence type="ECO:0000256" key="3">
    <source>
        <dbReference type="ARBA" id="ARBA00022723"/>
    </source>
</evidence>